<dbReference type="EMBL" id="CP015519">
    <property type="protein sequence ID" value="APG26715.1"/>
    <property type="molecule type" value="Genomic_DNA"/>
</dbReference>
<dbReference type="GO" id="GO:0003677">
    <property type="term" value="F:DNA binding"/>
    <property type="evidence" value="ECO:0007669"/>
    <property type="project" value="UniProtKB-KW"/>
</dbReference>
<evidence type="ECO:0000256" key="3">
    <source>
        <dbReference type="ARBA" id="ARBA00022771"/>
    </source>
</evidence>
<dbReference type="Proteomes" id="UP000182517">
    <property type="component" value="Chromosome"/>
</dbReference>
<keyword evidence="3 8" id="KW-0863">Zinc-finger</keyword>
<evidence type="ECO:0000256" key="6">
    <source>
        <dbReference type="ARBA" id="ARBA00023125"/>
    </source>
</evidence>
<comment type="similarity">
    <text evidence="8">Belongs to the NrdR family.</text>
</comment>
<keyword evidence="8" id="KW-0479">Metal-binding</keyword>
<comment type="function">
    <text evidence="8">Negatively regulates transcription of bacterial ribonucleotide reductase nrd genes and operons by binding to NrdR-boxes.</text>
</comment>
<feature type="domain" description="ATP-cone" evidence="9">
    <location>
        <begin position="49"/>
        <end position="139"/>
    </location>
</feature>
<accession>A0A1L3GLD1</accession>
<evidence type="ECO:0000256" key="1">
    <source>
        <dbReference type="ARBA" id="ARBA00022491"/>
    </source>
</evidence>
<evidence type="ECO:0000313" key="11">
    <source>
        <dbReference type="Proteomes" id="UP000182517"/>
    </source>
</evidence>
<dbReference type="KEGG" id="pef:A7E78_01865"/>
<reference evidence="10 11" key="1">
    <citation type="journal article" date="2017" name="Genome Announc.">
        <title>Complete Genome Sequences of Two Acetylene-Fermenting Pelobacter acetylenicus Strains.</title>
        <authorList>
            <person name="Sutton J.M."/>
            <person name="Baesman S.M."/>
            <person name="Fierst J.L."/>
            <person name="Poret-Peterson A.T."/>
            <person name="Oremland R.S."/>
            <person name="Dunlap D.S."/>
            <person name="Akob D.M."/>
        </authorList>
    </citation>
    <scope>NUCLEOTIDE SEQUENCE [LARGE SCALE GENOMIC DNA]</scope>
    <source>
        <strain evidence="10 11">SFB93</strain>
    </source>
</reference>
<evidence type="ECO:0000256" key="2">
    <source>
        <dbReference type="ARBA" id="ARBA00022741"/>
    </source>
</evidence>
<keyword evidence="4 8" id="KW-0067">ATP-binding</keyword>
<feature type="zinc finger region" evidence="8">
    <location>
        <begin position="3"/>
        <end position="34"/>
    </location>
</feature>
<keyword evidence="1 8" id="KW-0678">Repressor</keyword>
<keyword evidence="5 8" id="KW-0805">Transcription regulation</keyword>
<evidence type="ECO:0000256" key="5">
    <source>
        <dbReference type="ARBA" id="ARBA00023015"/>
    </source>
</evidence>
<evidence type="ECO:0000256" key="8">
    <source>
        <dbReference type="HAMAP-Rule" id="MF_00440"/>
    </source>
</evidence>
<dbReference type="PANTHER" id="PTHR30455:SF2">
    <property type="entry name" value="TRANSCRIPTIONAL REPRESSOR NRDR"/>
    <property type="match status" value="1"/>
</dbReference>
<dbReference type="AlphaFoldDB" id="A0A1L3GLD1"/>
<dbReference type="InterPro" id="IPR003796">
    <property type="entry name" value="RNR_NrdR-like"/>
</dbReference>
<comment type="cofactor">
    <cofactor evidence="8">
        <name>Zn(2+)</name>
        <dbReference type="ChEBI" id="CHEBI:29105"/>
    </cofactor>
    <text evidence="8">Binds 1 zinc ion.</text>
</comment>
<keyword evidence="2 8" id="KW-0547">Nucleotide-binding</keyword>
<evidence type="ECO:0000256" key="4">
    <source>
        <dbReference type="ARBA" id="ARBA00022840"/>
    </source>
</evidence>
<keyword evidence="8" id="KW-0862">Zinc</keyword>
<keyword evidence="7 8" id="KW-0804">Transcription</keyword>
<dbReference type="PROSITE" id="PS51161">
    <property type="entry name" value="ATP_CONE"/>
    <property type="match status" value="1"/>
</dbReference>
<dbReference type="OrthoDB" id="9807461at2"/>
<protein>
    <recommendedName>
        <fullName evidence="8">Transcriptional repressor NrdR</fullName>
    </recommendedName>
</protein>
<dbReference type="InterPro" id="IPR055173">
    <property type="entry name" value="NrdR-like_N"/>
</dbReference>
<proteinExistence type="inferred from homology"/>
<evidence type="ECO:0000313" key="10">
    <source>
        <dbReference type="EMBL" id="APG26715.1"/>
    </source>
</evidence>
<evidence type="ECO:0000256" key="7">
    <source>
        <dbReference type="ARBA" id="ARBA00023163"/>
    </source>
</evidence>
<dbReference type="InterPro" id="IPR005144">
    <property type="entry name" value="ATP-cone_dom"/>
</dbReference>
<dbReference type="Pfam" id="PF03477">
    <property type="entry name" value="ATP-cone"/>
    <property type="match status" value="1"/>
</dbReference>
<evidence type="ECO:0000259" key="9">
    <source>
        <dbReference type="PROSITE" id="PS51161"/>
    </source>
</evidence>
<dbReference type="Pfam" id="PF22811">
    <property type="entry name" value="Zn_ribbon_NrdR"/>
    <property type="match status" value="1"/>
</dbReference>
<gene>
    <name evidence="8" type="primary">nrdR</name>
    <name evidence="10" type="ORF">A7E78_01865</name>
</gene>
<dbReference type="NCBIfam" id="TIGR00244">
    <property type="entry name" value="transcriptional regulator NrdR"/>
    <property type="match status" value="1"/>
</dbReference>
<name>A0A1L3GLD1_9BACT</name>
<dbReference type="HAMAP" id="MF_00440">
    <property type="entry name" value="NrdR"/>
    <property type="match status" value="1"/>
</dbReference>
<dbReference type="GO" id="GO:0008270">
    <property type="term" value="F:zinc ion binding"/>
    <property type="evidence" value="ECO:0007669"/>
    <property type="project" value="UniProtKB-UniRule"/>
</dbReference>
<keyword evidence="6 8" id="KW-0238">DNA-binding</keyword>
<dbReference type="STRING" id="1842532.A7E78_01865"/>
<dbReference type="RefSeq" id="WP_072282675.1">
    <property type="nucleotide sequence ID" value="NZ_CP015519.1"/>
</dbReference>
<dbReference type="GO" id="GO:0045892">
    <property type="term" value="P:negative regulation of DNA-templated transcription"/>
    <property type="evidence" value="ECO:0007669"/>
    <property type="project" value="UniProtKB-UniRule"/>
</dbReference>
<dbReference type="GO" id="GO:0005524">
    <property type="term" value="F:ATP binding"/>
    <property type="evidence" value="ECO:0007669"/>
    <property type="project" value="UniProtKB-UniRule"/>
</dbReference>
<organism evidence="10 11">
    <name type="scientific">Syntrophotalea acetylenivorans</name>
    <dbReference type="NCBI Taxonomy" id="1842532"/>
    <lineage>
        <taxon>Bacteria</taxon>
        <taxon>Pseudomonadati</taxon>
        <taxon>Thermodesulfobacteriota</taxon>
        <taxon>Desulfuromonadia</taxon>
        <taxon>Desulfuromonadales</taxon>
        <taxon>Syntrophotaleaceae</taxon>
        <taxon>Syntrophotalea</taxon>
    </lineage>
</organism>
<keyword evidence="11" id="KW-1185">Reference proteome</keyword>
<sequence>MKCPFCGFADNRVIDSRLGKEGNSIRRRRECLQCERRFTTYERVEEILPLIVKKDGRRQPFDRLKVIAGMQRACEKRPVSFATIENIVDQLERQLQESGDREVDSSRIGKAVMDALHEIDEVAYVRFASVYRQFKDINEFMDELKDILADGGGQKPG</sequence>
<dbReference type="PANTHER" id="PTHR30455">
    <property type="entry name" value="TRANSCRIPTIONAL REPRESSOR NRDR"/>
    <property type="match status" value="1"/>
</dbReference>